<feature type="compositionally biased region" description="Basic residues" evidence="1">
    <location>
        <begin position="115"/>
        <end position="125"/>
    </location>
</feature>
<proteinExistence type="predicted"/>
<dbReference type="EMBL" id="JAULSU010000004">
    <property type="protein sequence ID" value="KAK0619399.1"/>
    <property type="molecule type" value="Genomic_DNA"/>
</dbReference>
<keyword evidence="3" id="KW-1185">Reference proteome</keyword>
<protein>
    <submittedName>
        <fullName evidence="2">Uncharacterized protein</fullName>
    </submittedName>
</protein>
<reference evidence="2" key="1">
    <citation type="submission" date="2023-06" db="EMBL/GenBank/DDBJ databases">
        <title>Genome-scale phylogeny and comparative genomics of the fungal order Sordariales.</title>
        <authorList>
            <consortium name="Lawrence Berkeley National Laboratory"/>
            <person name="Hensen N."/>
            <person name="Bonometti L."/>
            <person name="Westerberg I."/>
            <person name="Brannstrom I.O."/>
            <person name="Guillou S."/>
            <person name="Cros-Aarteil S."/>
            <person name="Calhoun S."/>
            <person name="Haridas S."/>
            <person name="Kuo A."/>
            <person name="Mondo S."/>
            <person name="Pangilinan J."/>
            <person name="Riley R."/>
            <person name="Labutti K."/>
            <person name="Andreopoulos B."/>
            <person name="Lipzen A."/>
            <person name="Chen C."/>
            <person name="Yanf M."/>
            <person name="Daum C."/>
            <person name="Ng V."/>
            <person name="Clum A."/>
            <person name="Steindorff A."/>
            <person name="Ohm R."/>
            <person name="Martin F."/>
            <person name="Silar P."/>
            <person name="Natvig D."/>
            <person name="Lalanne C."/>
            <person name="Gautier V."/>
            <person name="Ament-Velasquez S.L."/>
            <person name="Kruys A."/>
            <person name="Hutchinson M.I."/>
            <person name="Powell A.J."/>
            <person name="Barry K."/>
            <person name="Miller A.N."/>
            <person name="Grigoriev I.V."/>
            <person name="Debuchy R."/>
            <person name="Gladieux P."/>
            <person name="Thoren M.H."/>
            <person name="Johannesson H."/>
        </authorList>
    </citation>
    <scope>NUCLEOTIDE SEQUENCE</scope>
    <source>
        <strain evidence="2">CBS 606.72</strain>
    </source>
</reference>
<accession>A0AA40BZR2</accession>
<evidence type="ECO:0000313" key="2">
    <source>
        <dbReference type="EMBL" id="KAK0619399.1"/>
    </source>
</evidence>
<dbReference type="AlphaFoldDB" id="A0AA40BZR2"/>
<gene>
    <name evidence="2" type="ORF">B0T14DRAFT_207891</name>
</gene>
<evidence type="ECO:0000313" key="3">
    <source>
        <dbReference type="Proteomes" id="UP001175000"/>
    </source>
</evidence>
<feature type="region of interest" description="Disordered" evidence="1">
    <location>
        <begin position="50"/>
        <end position="138"/>
    </location>
</feature>
<evidence type="ECO:0000256" key="1">
    <source>
        <dbReference type="SAM" id="MobiDB-lite"/>
    </source>
</evidence>
<name>A0AA40BZR2_9PEZI</name>
<sequence length="138" mass="15583">MVEISRVWQPCTHAFLPSDVTISTLPSRLQSQPTTKQSFSCASFLSKPKKTLFLPTPTPAQPTSQLADSEKHKPSRTSNVQNHQKHPLALPRHTRLPPAQQIQPQPRDAPPTLRQHVRQSRRLHPRLLWSSRGGQLKG</sequence>
<dbReference type="Proteomes" id="UP001175000">
    <property type="component" value="Unassembled WGS sequence"/>
</dbReference>
<organism evidence="2 3">
    <name type="scientific">Immersiella caudata</name>
    <dbReference type="NCBI Taxonomy" id="314043"/>
    <lineage>
        <taxon>Eukaryota</taxon>
        <taxon>Fungi</taxon>
        <taxon>Dikarya</taxon>
        <taxon>Ascomycota</taxon>
        <taxon>Pezizomycotina</taxon>
        <taxon>Sordariomycetes</taxon>
        <taxon>Sordariomycetidae</taxon>
        <taxon>Sordariales</taxon>
        <taxon>Lasiosphaeriaceae</taxon>
        <taxon>Immersiella</taxon>
    </lineage>
</organism>
<comment type="caution">
    <text evidence="2">The sequence shown here is derived from an EMBL/GenBank/DDBJ whole genome shotgun (WGS) entry which is preliminary data.</text>
</comment>